<keyword evidence="2" id="KW-0560">Oxidoreductase</keyword>
<evidence type="ECO:0000313" key="4">
    <source>
        <dbReference type="EMBL" id="MBL0371560.1"/>
    </source>
</evidence>
<dbReference type="Pfam" id="PF13561">
    <property type="entry name" value="adh_short_C2"/>
    <property type="match status" value="1"/>
</dbReference>
<reference evidence="4" key="1">
    <citation type="submission" date="2021-01" db="EMBL/GenBank/DDBJ databases">
        <title>Rhizobium sp. strain KVB221 16S ribosomal RNA gene Genome sequencing and assembly.</title>
        <authorList>
            <person name="Kang M."/>
        </authorList>
    </citation>
    <scope>NUCLEOTIDE SEQUENCE</scope>
    <source>
        <strain evidence="4">KVB221</strain>
    </source>
</reference>
<dbReference type="PANTHER" id="PTHR43477:SF4">
    <property type="entry name" value="DEHYDROGENASE_REDUCTASE SDR FAMILY MEMBER 6"/>
    <property type="match status" value="1"/>
</dbReference>
<dbReference type="Gene3D" id="3.40.50.720">
    <property type="entry name" value="NAD(P)-binding Rossmann-like Domain"/>
    <property type="match status" value="1"/>
</dbReference>
<comment type="caution">
    <text evidence="4">The sequence shown here is derived from an EMBL/GenBank/DDBJ whole genome shotgun (WGS) entry which is preliminary data.</text>
</comment>
<gene>
    <name evidence="4" type="ORF">JJB09_05925</name>
</gene>
<name>A0A936YJR2_9HYPH</name>
<keyword evidence="5" id="KW-1185">Reference proteome</keyword>
<dbReference type="InterPro" id="IPR020904">
    <property type="entry name" value="Sc_DH/Rdtase_CS"/>
</dbReference>
<evidence type="ECO:0000256" key="2">
    <source>
        <dbReference type="ARBA" id="ARBA00023002"/>
    </source>
</evidence>
<dbReference type="InterPro" id="IPR051122">
    <property type="entry name" value="SDR_DHRS6-like"/>
</dbReference>
<protein>
    <submittedName>
        <fullName evidence="4">SDR family oxidoreductase</fullName>
    </submittedName>
</protein>
<dbReference type="EMBL" id="JAEQNC010000003">
    <property type="protein sequence ID" value="MBL0371560.1"/>
    <property type="molecule type" value="Genomic_DNA"/>
</dbReference>
<dbReference type="PROSITE" id="PS00061">
    <property type="entry name" value="ADH_SHORT"/>
    <property type="match status" value="1"/>
</dbReference>
<keyword evidence="3" id="KW-0520">NAD</keyword>
<accession>A0A936YJR2</accession>
<dbReference type="InterPro" id="IPR002347">
    <property type="entry name" value="SDR_fam"/>
</dbReference>
<dbReference type="PRINTS" id="PR00081">
    <property type="entry name" value="GDHRDH"/>
</dbReference>
<dbReference type="AlphaFoldDB" id="A0A936YJR2"/>
<comment type="similarity">
    <text evidence="1">Belongs to the short-chain dehydrogenases/reductases (SDR) family.</text>
</comment>
<evidence type="ECO:0000256" key="1">
    <source>
        <dbReference type="ARBA" id="ARBA00006484"/>
    </source>
</evidence>
<dbReference type="RefSeq" id="WP_201654587.1">
    <property type="nucleotide sequence ID" value="NZ_JAEQNC010000003.1"/>
</dbReference>
<dbReference type="SUPFAM" id="SSF51735">
    <property type="entry name" value="NAD(P)-binding Rossmann-fold domains"/>
    <property type="match status" value="1"/>
</dbReference>
<dbReference type="Proteomes" id="UP000633219">
    <property type="component" value="Unassembled WGS sequence"/>
</dbReference>
<evidence type="ECO:0000256" key="3">
    <source>
        <dbReference type="ARBA" id="ARBA00023027"/>
    </source>
</evidence>
<dbReference type="GO" id="GO:0016491">
    <property type="term" value="F:oxidoreductase activity"/>
    <property type="evidence" value="ECO:0007669"/>
    <property type="project" value="UniProtKB-KW"/>
</dbReference>
<organism evidence="4 5">
    <name type="scientific">Rhizobium setariae</name>
    <dbReference type="NCBI Taxonomy" id="2801340"/>
    <lineage>
        <taxon>Bacteria</taxon>
        <taxon>Pseudomonadati</taxon>
        <taxon>Pseudomonadota</taxon>
        <taxon>Alphaproteobacteria</taxon>
        <taxon>Hyphomicrobiales</taxon>
        <taxon>Rhizobiaceae</taxon>
        <taxon>Rhizobium/Agrobacterium group</taxon>
        <taxon>Rhizobium</taxon>
    </lineage>
</organism>
<proteinExistence type="inferred from homology"/>
<sequence length="248" mass="25619">MSANARRLEGKTAIVTAAAQGIGRAIAERFAEEGAIVHACDVDEVHLSSLVTSGIKTHKLDCSDEVAVDRVFGEIGPSDILVNAVGWVFHGAILDTGLDAWRRSFLLNVDTAFFAIRAALPSMLEAGKGSIINIASAASSVKGFPNRAAYGATKAALVGLTKAIAADHVAQGIRCNAICPGTVESPSLQERINQFADPVAARAAFIARQPMGRLGTPGEIAALAAYLAADESAYMTGSSVIIDGGSVN</sequence>
<dbReference type="PANTHER" id="PTHR43477">
    <property type="entry name" value="DIHYDROANTICAPSIN 7-DEHYDROGENASE"/>
    <property type="match status" value="1"/>
</dbReference>
<dbReference type="PRINTS" id="PR00080">
    <property type="entry name" value="SDRFAMILY"/>
</dbReference>
<dbReference type="FunFam" id="3.40.50.720:FF:000084">
    <property type="entry name" value="Short-chain dehydrogenase reductase"/>
    <property type="match status" value="1"/>
</dbReference>
<evidence type="ECO:0000313" key="5">
    <source>
        <dbReference type="Proteomes" id="UP000633219"/>
    </source>
</evidence>
<dbReference type="InterPro" id="IPR036291">
    <property type="entry name" value="NAD(P)-bd_dom_sf"/>
</dbReference>